<dbReference type="Proteomes" id="UP000323067">
    <property type="component" value="Chromosome vi"/>
</dbReference>
<gene>
    <name evidence="1" type="ORF">A9K55_006568</name>
</gene>
<reference evidence="1 2" key="1">
    <citation type="journal article" date="2017" name="BMC Genomics">
        <title>Chromosome level assembly and secondary metabolite potential of the parasitic fungus Cordyceps militaris.</title>
        <authorList>
            <person name="Kramer G.J."/>
            <person name="Nodwell J.R."/>
        </authorList>
    </citation>
    <scope>NUCLEOTIDE SEQUENCE [LARGE SCALE GENOMIC DNA]</scope>
    <source>
        <strain evidence="1 2">ATCC 34164</strain>
    </source>
</reference>
<evidence type="ECO:0000313" key="2">
    <source>
        <dbReference type="Proteomes" id="UP000323067"/>
    </source>
</evidence>
<dbReference type="VEuPathDB" id="FungiDB:A9K55_006568"/>
<organism evidence="1 2">
    <name type="scientific">Cordyceps militaris</name>
    <name type="common">Caterpillar fungus</name>
    <name type="synonym">Clavaria militaris</name>
    <dbReference type="NCBI Taxonomy" id="73501"/>
    <lineage>
        <taxon>Eukaryota</taxon>
        <taxon>Fungi</taxon>
        <taxon>Dikarya</taxon>
        <taxon>Ascomycota</taxon>
        <taxon>Pezizomycotina</taxon>
        <taxon>Sordariomycetes</taxon>
        <taxon>Hypocreomycetidae</taxon>
        <taxon>Hypocreales</taxon>
        <taxon>Cordycipitaceae</taxon>
        <taxon>Cordyceps</taxon>
    </lineage>
</organism>
<name>A0A2H4SD01_CORMI</name>
<protein>
    <submittedName>
        <fullName evidence="1">Uncharacterized protein</fullName>
    </submittedName>
</protein>
<accession>A0A2H4SD01</accession>
<dbReference type="VEuPathDB" id="FungiDB:CCM_02353"/>
<sequence>MSDSGDEILHICMTCVTPVTVKWRRAGLYVWQGRNLFLKVSMFSRGDWHSCKWAVACGGVAGFGGRLIGGDHSAKSFDFAICLLRVKR</sequence>
<dbReference type="AlphaFoldDB" id="A0A2H4SD01"/>
<evidence type="ECO:0000313" key="1">
    <source>
        <dbReference type="EMBL" id="ATY60977.1"/>
    </source>
</evidence>
<proteinExistence type="predicted"/>
<dbReference type="EMBL" id="CP023323">
    <property type="protein sequence ID" value="ATY60977.1"/>
    <property type="molecule type" value="Genomic_DNA"/>
</dbReference>